<evidence type="ECO:0000259" key="3">
    <source>
        <dbReference type="Pfam" id="PF00775"/>
    </source>
</evidence>
<dbReference type="SUPFAM" id="SSF49482">
    <property type="entry name" value="Aromatic compound dioxygenase"/>
    <property type="match status" value="1"/>
</dbReference>
<evidence type="ECO:0000313" key="4">
    <source>
        <dbReference type="EMBL" id="KAL3424687.1"/>
    </source>
</evidence>
<dbReference type="Gene3D" id="2.60.130.10">
    <property type="entry name" value="Aromatic compound dioxygenase"/>
    <property type="match status" value="1"/>
</dbReference>
<feature type="region of interest" description="Disordered" evidence="1">
    <location>
        <begin position="335"/>
        <end position="366"/>
    </location>
</feature>
<dbReference type="InterPro" id="IPR000627">
    <property type="entry name" value="Intradiol_dOase_C"/>
</dbReference>
<feature type="chain" id="PRO_5046382314" description="Intradiol ring-cleavage dioxygenases domain-containing protein" evidence="2">
    <location>
        <begin position="20"/>
        <end position="366"/>
    </location>
</feature>
<feature type="domain" description="Intradiol ring-cleavage dioxygenases" evidence="3">
    <location>
        <begin position="125"/>
        <end position="226"/>
    </location>
</feature>
<protein>
    <recommendedName>
        <fullName evidence="3">Intradiol ring-cleavage dioxygenases domain-containing protein</fullName>
    </recommendedName>
</protein>
<evidence type="ECO:0000256" key="2">
    <source>
        <dbReference type="SAM" id="SignalP"/>
    </source>
</evidence>
<sequence length="366" mass="38838">MRFSVTLTATCLLAGFTAAHPGHDHSKEIEQRSAYLKHAKKDLSHCAAKLKARGIEARNIARRSALAKDSRRKRGINTNTPYKRDLATVLNTTHLSSVDYTPATDEATIFAGNTSCILSPEVTQGPYYVAGEYMRQNLTEDQQGVELILDTQVIDVNTCDPVTNAVVEIWACNSTGVYSGIVASGNGDSSDTSNLDKTFLRGLQPTDDDGVAQFITTFPGHYTSRATHFHTLSHFNGSLNDNGTYTGGYVSHVGQLFFDQDLITQVEATAPYNTNTQEITLNADDSVLAEEGVTGDPFITYSLLGEDVSEGVFGWVAFGIDLTNEYSVSPAATLTEDGGVASSSSGGGGPGGNSTGNSTIGGAPPS</sequence>
<dbReference type="CDD" id="cd03457">
    <property type="entry name" value="intradiol_dioxygenase_like"/>
    <property type="match status" value="1"/>
</dbReference>
<keyword evidence="5" id="KW-1185">Reference proteome</keyword>
<name>A0ABR4PNK7_9HELO</name>
<dbReference type="EMBL" id="JBFCZG010000003">
    <property type="protein sequence ID" value="KAL3424687.1"/>
    <property type="molecule type" value="Genomic_DNA"/>
</dbReference>
<evidence type="ECO:0000313" key="5">
    <source>
        <dbReference type="Proteomes" id="UP001629113"/>
    </source>
</evidence>
<dbReference type="Proteomes" id="UP001629113">
    <property type="component" value="Unassembled WGS sequence"/>
</dbReference>
<proteinExistence type="predicted"/>
<feature type="compositionally biased region" description="Low complexity" evidence="1">
    <location>
        <begin position="355"/>
        <end position="366"/>
    </location>
</feature>
<dbReference type="PANTHER" id="PTHR34315:SF1">
    <property type="entry name" value="INTRADIOL RING-CLEAVAGE DIOXYGENASES DOMAIN-CONTAINING PROTEIN-RELATED"/>
    <property type="match status" value="1"/>
</dbReference>
<evidence type="ECO:0000256" key="1">
    <source>
        <dbReference type="SAM" id="MobiDB-lite"/>
    </source>
</evidence>
<dbReference type="InterPro" id="IPR015889">
    <property type="entry name" value="Intradiol_dOase_core"/>
</dbReference>
<accession>A0ABR4PNK7</accession>
<feature type="compositionally biased region" description="Gly residues" evidence="1">
    <location>
        <begin position="345"/>
        <end position="354"/>
    </location>
</feature>
<dbReference type="Pfam" id="PF00775">
    <property type="entry name" value="Dioxygenase_C"/>
    <property type="match status" value="1"/>
</dbReference>
<feature type="signal peptide" evidence="2">
    <location>
        <begin position="1"/>
        <end position="19"/>
    </location>
</feature>
<reference evidence="4 5" key="1">
    <citation type="submission" date="2024-06" db="EMBL/GenBank/DDBJ databases">
        <title>Complete genome of Phlyctema vagabunda strain 19-DSS-EL-015.</title>
        <authorList>
            <person name="Fiorenzani C."/>
        </authorList>
    </citation>
    <scope>NUCLEOTIDE SEQUENCE [LARGE SCALE GENOMIC DNA]</scope>
    <source>
        <strain evidence="4 5">19-DSS-EL-015</strain>
    </source>
</reference>
<gene>
    <name evidence="4" type="ORF">PVAG01_03968</name>
</gene>
<organism evidence="4 5">
    <name type="scientific">Phlyctema vagabunda</name>
    <dbReference type="NCBI Taxonomy" id="108571"/>
    <lineage>
        <taxon>Eukaryota</taxon>
        <taxon>Fungi</taxon>
        <taxon>Dikarya</taxon>
        <taxon>Ascomycota</taxon>
        <taxon>Pezizomycotina</taxon>
        <taxon>Leotiomycetes</taxon>
        <taxon>Helotiales</taxon>
        <taxon>Dermateaceae</taxon>
        <taxon>Phlyctema</taxon>
    </lineage>
</organism>
<keyword evidence="2" id="KW-0732">Signal</keyword>
<comment type="caution">
    <text evidence="4">The sequence shown here is derived from an EMBL/GenBank/DDBJ whole genome shotgun (WGS) entry which is preliminary data.</text>
</comment>
<dbReference type="PANTHER" id="PTHR34315">
    <property type="match status" value="1"/>
</dbReference>